<dbReference type="PANTHER" id="PTHR43377">
    <property type="entry name" value="BILIVERDIN REDUCTASE A"/>
    <property type="match status" value="1"/>
</dbReference>
<proteinExistence type="predicted"/>
<dbReference type="InterPro" id="IPR036291">
    <property type="entry name" value="NAD(P)-bd_dom_sf"/>
</dbReference>
<dbReference type="Gene3D" id="3.30.360.10">
    <property type="entry name" value="Dihydrodipicolinate Reductase, domain 2"/>
    <property type="match status" value="1"/>
</dbReference>
<dbReference type="GeneID" id="24821316"/>
<dbReference type="EMBL" id="CP011070">
    <property type="protein sequence ID" value="AJW71821.1"/>
    <property type="molecule type" value="Genomic_DNA"/>
</dbReference>
<dbReference type="Gene3D" id="3.40.50.720">
    <property type="entry name" value="NAD(P)-binding Rossmann-like Domain"/>
    <property type="match status" value="1"/>
</dbReference>
<reference evidence="3 4" key="2">
    <citation type="journal article" date="2016" name="ISME J.">
        <title>Physiological and genomic characterization of two novel marine thaumarchaeal strains indicates niche differentiation.</title>
        <authorList>
            <person name="Bayer B."/>
            <person name="Vojvoda J."/>
            <person name="Offre P."/>
            <person name="Alves R.J."/>
            <person name="Elisabeth N.H."/>
            <person name="Garcia J.A."/>
            <person name="Volland J.M."/>
            <person name="Srivastava A."/>
            <person name="Schleper C."/>
            <person name="Herndl G.J."/>
        </authorList>
    </citation>
    <scope>NUCLEOTIDE SEQUENCE [LARGE SCALE GENOMIC DNA]</scope>
    <source>
        <strain evidence="3 4">NF5</strain>
    </source>
</reference>
<evidence type="ECO:0000259" key="1">
    <source>
        <dbReference type="Pfam" id="PF01408"/>
    </source>
</evidence>
<dbReference type="OrthoDB" id="3111at2157"/>
<protein>
    <submittedName>
        <fullName evidence="3">Putative Oxidoreductase</fullName>
    </submittedName>
</protein>
<evidence type="ECO:0000313" key="3">
    <source>
        <dbReference type="EMBL" id="AJW71821.1"/>
    </source>
</evidence>
<dbReference type="AlphaFoldDB" id="A0A0D5C550"/>
<name>A0A0D5C550_9ARCH</name>
<feature type="domain" description="Gfo/Idh/MocA-like oxidoreductase N-terminal" evidence="1">
    <location>
        <begin position="1"/>
        <end position="113"/>
    </location>
</feature>
<dbReference type="GO" id="GO:0000166">
    <property type="term" value="F:nucleotide binding"/>
    <property type="evidence" value="ECO:0007669"/>
    <property type="project" value="InterPro"/>
</dbReference>
<dbReference type="Pfam" id="PF01408">
    <property type="entry name" value="GFO_IDH_MocA"/>
    <property type="match status" value="1"/>
</dbReference>
<dbReference type="SUPFAM" id="SSF55347">
    <property type="entry name" value="Glyceraldehyde-3-phosphate dehydrogenase-like, C-terminal domain"/>
    <property type="match status" value="1"/>
</dbReference>
<dbReference type="KEGG" id="nin:NADRNF5_2149"/>
<dbReference type="InterPro" id="IPR055170">
    <property type="entry name" value="GFO_IDH_MocA-like_dom"/>
</dbReference>
<keyword evidence="4" id="KW-1185">Reference proteome</keyword>
<organism evidence="3 4">
    <name type="scientific">Nitrosopumilus adriaticus</name>
    <dbReference type="NCBI Taxonomy" id="1580092"/>
    <lineage>
        <taxon>Archaea</taxon>
        <taxon>Nitrososphaerota</taxon>
        <taxon>Nitrososphaeria</taxon>
        <taxon>Nitrosopumilales</taxon>
        <taxon>Nitrosopumilaceae</taxon>
        <taxon>Nitrosopumilus</taxon>
    </lineage>
</organism>
<feature type="domain" description="GFO/IDH/MocA-like oxidoreductase" evidence="2">
    <location>
        <begin position="123"/>
        <end position="246"/>
    </location>
</feature>
<gene>
    <name evidence="3" type="ORF">NADRNF5_2149</name>
</gene>
<dbReference type="Proteomes" id="UP000032408">
    <property type="component" value="Chromosome"/>
</dbReference>
<dbReference type="STRING" id="1580092.NADRNF5_2149"/>
<dbReference type="PANTHER" id="PTHR43377:SF1">
    <property type="entry name" value="BILIVERDIN REDUCTASE A"/>
    <property type="match status" value="1"/>
</dbReference>
<accession>A0A0D5C550</accession>
<sequence>MKIVVIGYGSIGKRHVTNLLKISKTEIIICTKQKIKNPSLKRIKIFESISDCLKEKPDIGIIANESSFHIPIAIKLAKAGIDLFVEKPLSNSLKNSKELLSIIEKKKIITQMGCQLRFHKCIKEIKKIISSNKIGKVISVRAECGSFLPDWHPYEDYKKSYAARTELGGGVVLTNIHEIDYLYWIFGDVKEVISVTGSYSDLKISADDLSVGILKFKNNIIAELHLDYFQKPDFRSCKIIGSKGTVFWDSDSNMVTLYDNQKNKWIKVLKWSKYDRNLMYKEELIHFLDCVKKRKITINPVEIDGIKTLKIGLAIIKSSKSRKMIKV</sequence>
<dbReference type="SUPFAM" id="SSF51735">
    <property type="entry name" value="NAD(P)-binding Rossmann-fold domains"/>
    <property type="match status" value="1"/>
</dbReference>
<dbReference type="Pfam" id="PF22725">
    <property type="entry name" value="GFO_IDH_MocA_C3"/>
    <property type="match status" value="1"/>
</dbReference>
<evidence type="ECO:0000259" key="2">
    <source>
        <dbReference type="Pfam" id="PF22725"/>
    </source>
</evidence>
<dbReference type="InterPro" id="IPR000683">
    <property type="entry name" value="Gfo/Idh/MocA-like_OxRdtase_N"/>
</dbReference>
<dbReference type="InterPro" id="IPR051450">
    <property type="entry name" value="Gfo/Idh/MocA_Oxidoreductases"/>
</dbReference>
<reference evidence="4" key="1">
    <citation type="submission" date="2015-03" db="EMBL/GenBank/DDBJ databases">
        <title>Characterization of two novel Thaumarchaeota isolated from the Northern Adriatic Sea.</title>
        <authorList>
            <person name="Bayer B."/>
            <person name="Vojvoda J."/>
            <person name="Offre P."/>
            <person name="Srivastava A."/>
            <person name="Elisabeth N."/>
            <person name="Garcia J.A.L."/>
            <person name="Schleper C."/>
            <person name="Herndl G.J."/>
        </authorList>
    </citation>
    <scope>NUCLEOTIDE SEQUENCE [LARGE SCALE GENOMIC DNA]</scope>
    <source>
        <strain evidence="4">NF5</strain>
    </source>
</reference>
<dbReference type="RefSeq" id="WP_048118424.1">
    <property type="nucleotide sequence ID" value="NZ_CP011070.1"/>
</dbReference>
<dbReference type="HOGENOM" id="CLU_023194_10_1_2"/>
<evidence type="ECO:0000313" key="4">
    <source>
        <dbReference type="Proteomes" id="UP000032408"/>
    </source>
</evidence>